<organism evidence="2">
    <name type="scientific">Bosea sp. NBC_00436</name>
    <dbReference type="NCBI Taxonomy" id="2969620"/>
    <lineage>
        <taxon>Bacteria</taxon>
        <taxon>Pseudomonadati</taxon>
        <taxon>Pseudomonadota</taxon>
        <taxon>Alphaproteobacteria</taxon>
        <taxon>Hyphomicrobiales</taxon>
        <taxon>Boseaceae</taxon>
        <taxon>Bosea</taxon>
    </lineage>
</organism>
<dbReference type="AlphaFoldDB" id="A0A9E7ZRK3"/>
<proteinExistence type="predicted"/>
<dbReference type="GO" id="GO:0003677">
    <property type="term" value="F:DNA binding"/>
    <property type="evidence" value="ECO:0007669"/>
    <property type="project" value="InterPro"/>
</dbReference>
<dbReference type="InterPro" id="IPR001387">
    <property type="entry name" value="Cro/C1-type_HTH"/>
</dbReference>
<dbReference type="CDD" id="cd00093">
    <property type="entry name" value="HTH_XRE"/>
    <property type="match status" value="1"/>
</dbReference>
<reference evidence="2" key="1">
    <citation type="submission" date="2022-08" db="EMBL/GenBank/DDBJ databases">
        <title>Complete Genome Sequences of 2 Bosea sp. soil isolates.</title>
        <authorList>
            <person name="Alvarez Arevalo M."/>
            <person name="Sterndorff E.B."/>
            <person name="Faurdal D."/>
            <person name="Joergensen T.S."/>
            <person name="Weber T."/>
        </authorList>
    </citation>
    <scope>NUCLEOTIDE SEQUENCE</scope>
    <source>
        <strain evidence="2">NBC_00436</strain>
    </source>
</reference>
<evidence type="ECO:0000259" key="1">
    <source>
        <dbReference type="PROSITE" id="PS50943"/>
    </source>
</evidence>
<dbReference type="SMART" id="SM00530">
    <property type="entry name" value="HTH_XRE"/>
    <property type="match status" value="1"/>
</dbReference>
<dbReference type="InterPro" id="IPR010982">
    <property type="entry name" value="Lambda_DNA-bd_dom_sf"/>
</dbReference>
<name>A0A9E7ZRK3_9HYPH</name>
<gene>
    <name evidence="2" type="ORF">NWE54_18065</name>
</gene>
<protein>
    <submittedName>
        <fullName evidence="2">Helix-turn-helix domain-containing protein</fullName>
    </submittedName>
</protein>
<dbReference type="PROSITE" id="PS50943">
    <property type="entry name" value="HTH_CROC1"/>
    <property type="match status" value="1"/>
</dbReference>
<dbReference type="SUPFAM" id="SSF47413">
    <property type="entry name" value="lambda repressor-like DNA-binding domains"/>
    <property type="match status" value="1"/>
</dbReference>
<dbReference type="Pfam" id="PF13560">
    <property type="entry name" value="HTH_31"/>
    <property type="match status" value="1"/>
</dbReference>
<sequence length="77" mass="8365">MNLSEPFSARMLLAQNLRHLRERSELSVSDLAERTGISAKRLGGIENGRIDAHLDDLDRLASGVGVSLAALFKAEGF</sequence>
<feature type="domain" description="HTH cro/C1-type" evidence="1">
    <location>
        <begin position="17"/>
        <end position="71"/>
    </location>
</feature>
<dbReference type="Gene3D" id="1.10.260.40">
    <property type="entry name" value="lambda repressor-like DNA-binding domains"/>
    <property type="match status" value="1"/>
</dbReference>
<accession>A0A9E7ZRK3</accession>
<evidence type="ECO:0000313" key="2">
    <source>
        <dbReference type="EMBL" id="UZF85716.1"/>
    </source>
</evidence>
<dbReference type="EMBL" id="CP102774">
    <property type="protein sequence ID" value="UZF85716.1"/>
    <property type="molecule type" value="Genomic_DNA"/>
</dbReference>